<dbReference type="RefSeq" id="WP_009205839.1">
    <property type="nucleotide sequence ID" value="NC_022357.1"/>
</dbReference>
<keyword evidence="1" id="KW-0694">RNA-binding</keyword>
<dbReference type="GO" id="GO:0005829">
    <property type="term" value="C:cytosol"/>
    <property type="evidence" value="ECO:0007669"/>
    <property type="project" value="TreeGrafter"/>
</dbReference>
<dbReference type="PANTHER" id="PTHR37426">
    <property type="entry name" value="RIBOSOMAL RNA LARGE SUBUNIT METHYLTRANSFERASE J"/>
    <property type="match status" value="1"/>
</dbReference>
<comment type="similarity">
    <text evidence="1">Belongs to the RlmJ family.</text>
</comment>
<dbReference type="HAMAP" id="MF_00934">
    <property type="entry name" value="23SrRNA_methyltr_J"/>
    <property type="match status" value="1"/>
</dbReference>
<keyword evidence="1" id="KW-0949">S-adenosyl-L-methionine</keyword>
<keyword evidence="1" id="KW-0808">Transferase</keyword>
<feature type="site" description="Interaction with substrate rRNA" evidence="1">
    <location>
        <position position="3"/>
    </location>
</feature>
<comment type="subunit">
    <text evidence="1">Monomer.</text>
</comment>
<dbReference type="Proteomes" id="UP000015559">
    <property type="component" value="Chromosome"/>
</dbReference>
<evidence type="ECO:0000256" key="1">
    <source>
        <dbReference type="HAMAP-Rule" id="MF_00934"/>
    </source>
</evidence>
<dbReference type="InterPro" id="IPR007473">
    <property type="entry name" value="RlmJ"/>
</dbReference>
<dbReference type="KEGG" id="sdr:SCD_n01381"/>
<feature type="binding site" evidence="1">
    <location>
        <position position="166"/>
    </location>
    <ligand>
        <name>S-adenosyl-L-methionine</name>
        <dbReference type="ChEBI" id="CHEBI:59789"/>
    </ligand>
</feature>
<dbReference type="OrthoDB" id="9791274at2"/>
<accession>S6B3I7</accession>
<dbReference type="GO" id="GO:0036307">
    <property type="term" value="F:23S rRNA (adenine(2030)-N(6))-methyltransferase activity"/>
    <property type="evidence" value="ECO:0007669"/>
    <property type="project" value="UniProtKB-UniRule"/>
</dbReference>
<dbReference type="EC" id="2.1.1.266" evidence="1"/>
<comment type="catalytic activity">
    <reaction evidence="1">
        <text>adenosine(2030) in 23S rRNA + S-adenosyl-L-methionine = N(6)-methyladenosine(2030) in 23S rRNA + S-adenosyl-L-homocysteine + H(+)</text>
        <dbReference type="Rhea" id="RHEA:43736"/>
        <dbReference type="Rhea" id="RHEA-COMP:10668"/>
        <dbReference type="Rhea" id="RHEA-COMP:10669"/>
        <dbReference type="ChEBI" id="CHEBI:15378"/>
        <dbReference type="ChEBI" id="CHEBI:57856"/>
        <dbReference type="ChEBI" id="CHEBI:59789"/>
        <dbReference type="ChEBI" id="CHEBI:74411"/>
        <dbReference type="ChEBI" id="CHEBI:74449"/>
        <dbReference type="EC" id="2.1.1.266"/>
    </reaction>
</comment>
<dbReference type="GO" id="GO:0070475">
    <property type="term" value="P:rRNA base methylation"/>
    <property type="evidence" value="ECO:0007669"/>
    <property type="project" value="UniProtKB-UniRule"/>
</dbReference>
<comment type="function">
    <text evidence="1">Specifically methylates the adenine in position 2030 of 23S rRNA.</text>
</comment>
<feature type="binding site" evidence="1">
    <location>
        <position position="120"/>
    </location>
    <ligand>
        <name>S-adenosyl-L-methionine</name>
        <dbReference type="ChEBI" id="CHEBI:59789"/>
    </ligand>
</feature>
<feature type="binding site" evidence="1">
    <location>
        <begin position="145"/>
        <end position="146"/>
    </location>
    <ligand>
        <name>S-adenosyl-L-methionine</name>
        <dbReference type="ChEBI" id="CHEBI:59789"/>
    </ligand>
</feature>
<keyword evidence="3" id="KW-1185">Reference proteome</keyword>
<organism evidence="2 3">
    <name type="scientific">Sulfuricella denitrificans (strain DSM 22764 / NBRC 105220 / skB26)</name>
    <dbReference type="NCBI Taxonomy" id="1163617"/>
    <lineage>
        <taxon>Bacteria</taxon>
        <taxon>Pseudomonadati</taxon>
        <taxon>Pseudomonadota</taxon>
        <taxon>Betaproteobacteria</taxon>
        <taxon>Nitrosomonadales</taxon>
        <taxon>Sulfuricellaceae</taxon>
        <taxon>Sulfuricella</taxon>
    </lineage>
</organism>
<dbReference type="PANTHER" id="PTHR37426:SF1">
    <property type="entry name" value="RIBOSOMAL RNA LARGE SUBUNIT METHYLTRANSFERASE J"/>
    <property type="match status" value="1"/>
</dbReference>
<dbReference type="HOGENOM" id="CLU_061769_0_0_4"/>
<protein>
    <recommendedName>
        <fullName evidence="1">Ribosomal RNA large subunit methyltransferase J</fullName>
        <ecNumber evidence="1">2.1.1.266</ecNumber>
    </recommendedName>
    <alternativeName>
        <fullName evidence="1">23S rRNA (adenine(2030)-N6)-methyltransferase</fullName>
    </alternativeName>
    <alternativeName>
        <fullName evidence="1">23S rRNA m6A2030 methyltransferase</fullName>
    </alternativeName>
</protein>
<feature type="binding site" evidence="1">
    <location>
        <position position="102"/>
    </location>
    <ligand>
        <name>S-adenosyl-L-methionine</name>
        <dbReference type="ChEBI" id="CHEBI:59789"/>
    </ligand>
</feature>
<sequence length="281" mass="31424">MNYRHGYHAGNFCDVFKHLILTLLIEHFKHKEKGFSVLDAHAGDGSYSLRGDLAAKTGEAEAGILRVLGMAHPSPVLADFLSLVRRLGLPDAEGKLTSYPGSPRLARALLRPQDKLLLSDIHPDALSSLERLFRDDRQVRIQALDAALALKSQLPPESRRALVLLDPPYEEPDEFRRQLTALKEAYKRFPTGTYAIWYPIKSPEPVRHFHRQLAASGMKPILTTEIHLAPLNNFQLNGSGMTIINPPWKLDKQLGELLPELLAALGAEKTGKVRLEWTVPE</sequence>
<evidence type="ECO:0000313" key="3">
    <source>
        <dbReference type="Proteomes" id="UP000015559"/>
    </source>
</evidence>
<dbReference type="eggNOG" id="COG2961">
    <property type="taxonomic scope" value="Bacteria"/>
</dbReference>
<gene>
    <name evidence="1" type="primary">rlmJ</name>
    <name evidence="2" type="ORF">SCD_n01381</name>
</gene>
<dbReference type="AlphaFoldDB" id="S6B3I7"/>
<dbReference type="Gene3D" id="3.40.50.150">
    <property type="entry name" value="Vaccinia Virus protein VP39"/>
    <property type="match status" value="1"/>
</dbReference>
<evidence type="ECO:0000313" key="2">
    <source>
        <dbReference type="EMBL" id="BAN35207.1"/>
    </source>
</evidence>
<feature type="active site" description="Proton acceptor" evidence="1">
    <location>
        <position position="166"/>
    </location>
</feature>
<reference evidence="2 3" key="1">
    <citation type="journal article" date="2012" name="Appl. Environ. Microbiol.">
        <title>Draft genome sequence of a psychrotolerant sulfur-oxidizing bacterium, Sulfuricella denitrificans skB26, and proteomic insights into cold adaptation.</title>
        <authorList>
            <person name="Watanabe T."/>
            <person name="Kojima H."/>
            <person name="Fukui M."/>
        </authorList>
    </citation>
    <scope>NUCLEOTIDE SEQUENCE [LARGE SCALE GENOMIC DNA]</scope>
    <source>
        <strain evidence="3">skB26</strain>
    </source>
</reference>
<dbReference type="GO" id="GO:0003723">
    <property type="term" value="F:RNA binding"/>
    <property type="evidence" value="ECO:0007669"/>
    <property type="project" value="UniProtKB-UniRule"/>
</dbReference>
<keyword evidence="1" id="KW-0489">Methyltransferase</keyword>
<dbReference type="SUPFAM" id="SSF53335">
    <property type="entry name" value="S-adenosyl-L-methionine-dependent methyltransferases"/>
    <property type="match status" value="1"/>
</dbReference>
<dbReference type="EMBL" id="AP013066">
    <property type="protein sequence ID" value="BAN35207.1"/>
    <property type="molecule type" value="Genomic_DNA"/>
</dbReference>
<dbReference type="InterPro" id="IPR029063">
    <property type="entry name" value="SAM-dependent_MTases_sf"/>
</dbReference>
<feature type="binding site" evidence="1">
    <location>
        <position position="41"/>
    </location>
    <ligand>
        <name>S-adenosyl-L-methionine</name>
        <dbReference type="ChEBI" id="CHEBI:59789"/>
    </ligand>
</feature>
<name>S6B3I7_SULDS</name>
<dbReference type="Pfam" id="PF04378">
    <property type="entry name" value="RsmJ"/>
    <property type="match status" value="1"/>
</dbReference>
<proteinExistence type="inferred from homology"/>
<feature type="binding site" evidence="1">
    <location>
        <position position="18"/>
    </location>
    <ligand>
        <name>S-adenosyl-L-methionine</name>
        <dbReference type="ChEBI" id="CHEBI:59789"/>
    </ligand>
</feature>
<dbReference type="STRING" id="1163617.SCD_n01381"/>
<keyword evidence="1" id="KW-0698">rRNA processing</keyword>